<dbReference type="GeneID" id="41987762"/>
<dbReference type="PANTHER" id="PTHR24148:SF64">
    <property type="entry name" value="HETEROKARYON INCOMPATIBILITY DOMAIN-CONTAINING PROTEIN"/>
    <property type="match status" value="1"/>
</dbReference>
<dbReference type="InterPro" id="IPR010730">
    <property type="entry name" value="HET"/>
</dbReference>
<protein>
    <submittedName>
        <fullName evidence="2">Heterokaryon incompatibility protein 6,OR allele</fullName>
    </submittedName>
</protein>
<dbReference type="Proteomes" id="UP000431533">
    <property type="component" value="Unassembled WGS sequence"/>
</dbReference>
<dbReference type="AlphaFoldDB" id="A0A8H8TVX6"/>
<gene>
    <name evidence="2" type="primary">het-6_0</name>
    <name evidence="2" type="ORF">LHYA1_G007564</name>
</gene>
<evidence type="ECO:0000259" key="1">
    <source>
        <dbReference type="Pfam" id="PF06985"/>
    </source>
</evidence>
<reference evidence="2 3" key="1">
    <citation type="submission" date="2018-05" db="EMBL/GenBank/DDBJ databases">
        <title>Genome sequencing and assembly of the regulated plant pathogen Lachnellula willkommii and related sister species for the development of diagnostic species identification markers.</title>
        <authorList>
            <person name="Giroux E."/>
            <person name="Bilodeau G."/>
        </authorList>
    </citation>
    <scope>NUCLEOTIDE SEQUENCE [LARGE SCALE GENOMIC DNA]</scope>
    <source>
        <strain evidence="2 3">CBS 185.66</strain>
    </source>
</reference>
<dbReference type="Pfam" id="PF06985">
    <property type="entry name" value="HET"/>
    <property type="match status" value="1"/>
</dbReference>
<keyword evidence="3" id="KW-1185">Reference proteome</keyword>
<evidence type="ECO:0000313" key="2">
    <source>
        <dbReference type="EMBL" id="TVY23832.1"/>
    </source>
</evidence>
<dbReference type="RefSeq" id="XP_031002620.1">
    <property type="nucleotide sequence ID" value="XM_031152493.1"/>
</dbReference>
<dbReference type="InterPro" id="IPR052895">
    <property type="entry name" value="HetReg/Transcr_Mod"/>
</dbReference>
<proteinExistence type="predicted"/>
<accession>A0A8H8TVX6</accession>
<dbReference type="PANTHER" id="PTHR24148">
    <property type="entry name" value="ANKYRIN REPEAT DOMAIN-CONTAINING PROTEIN 39 HOMOLOG-RELATED"/>
    <property type="match status" value="1"/>
</dbReference>
<dbReference type="OrthoDB" id="2157530at2759"/>
<comment type="caution">
    <text evidence="2">The sequence shown here is derived from an EMBL/GenBank/DDBJ whole genome shotgun (WGS) entry which is preliminary data.</text>
</comment>
<name>A0A8H8TVX6_9HELO</name>
<organism evidence="2 3">
    <name type="scientific">Lachnellula hyalina</name>
    <dbReference type="NCBI Taxonomy" id="1316788"/>
    <lineage>
        <taxon>Eukaryota</taxon>
        <taxon>Fungi</taxon>
        <taxon>Dikarya</taxon>
        <taxon>Ascomycota</taxon>
        <taxon>Pezizomycotina</taxon>
        <taxon>Leotiomycetes</taxon>
        <taxon>Helotiales</taxon>
        <taxon>Lachnaceae</taxon>
        <taxon>Lachnellula</taxon>
    </lineage>
</organism>
<evidence type="ECO:0000313" key="3">
    <source>
        <dbReference type="Proteomes" id="UP000431533"/>
    </source>
</evidence>
<feature type="domain" description="Heterokaryon incompatibility" evidence="1">
    <location>
        <begin position="106"/>
        <end position="249"/>
    </location>
</feature>
<sequence length="638" mass="73342">MNQKRNWAFDNNIRPSWNELKPSKHVKRERSKTEDTDYMKVPVYVSTLERLNRPVIEEGRIYPERLKGGTARILVLHPGPASDDIKCDLRQKEPLAQASFDKVLSYEALSYVWGKEEDPESIILCKCRFAVTRNLAEALKHLRLPNSDRMLWVDAICINQCDINEKEAQVGSMHWVYKLAEKVIAWLGPSDDDSSFAYEPMDLIQKRNITPVSPVIMTRISNEHARNEHDPFSKLMNRPYWSRAWVVQEMMFARSLVIQCGSEVVPYSSLEKVYPHNQQACIVIDSDKSGPKRIHFRGDHEVRILRLDYEQICPKQFLDCFLDRQCRERQDNIFAFLNLFSDDIQQRILVRYNTPLPELLLHTARAIIESTRSLYIIVVRGRQEPPCAQGNDKWQLEMPSWCPYWATPYRGYSVEPQDEPSLFAEKAVVSFLANGRLRVKGFVIGRISRTISRHTPPEAQATPWWDQADINREWEHYRECLSLGLNGMPKDIHTVLMSIKATTRTLLAGRGGNCIDEGLIQMLAESRTVDMGYPETIALREIWNNMRFRLACSFRLGRAATRALYSSKMAPAAWINRIALVPRTVLRGDAICAILGCSVAVVLRRRGERYHVLGEAYVDTSAMGPFKVAVGLRDFILG</sequence>
<dbReference type="EMBL" id="QGMH01000160">
    <property type="protein sequence ID" value="TVY23832.1"/>
    <property type="molecule type" value="Genomic_DNA"/>
</dbReference>